<dbReference type="PANTHER" id="PTHR47894">
    <property type="entry name" value="HTH-TYPE TRANSCRIPTIONAL REGULATOR GADX"/>
    <property type="match status" value="1"/>
</dbReference>
<sequence>MYLIRVKHIEKLEGMLKKEGVNLDSLSRSTTTHSKNEESNNEFTSVYHIQKLLNIAYTERERESFGLLLYEYFHPSDYDVVNYIMMSSKNLLHALECLCRFSRLLYSGCQLKLDKKNTNTYCIEFNYLYPKDKNTELVRQFHELSTASLLAYLQWLASDNFTHFSSMEFSYPEPCRINKYETLFACPMTFGTHKNCVYLNAETLLIPLATSNSSLFKLHEKHATYLIDMLFNKTIKSRVRDSISKKLEAGSCNIHSVASDLFMTPRTLQRRLDEEGTYFKDILEEVKMNLAEYYLIYSQYSLSHIAELVGYKEPSSFHRACLRWFRSSPRLFRDTGGKNVDLPMK</sequence>
<evidence type="ECO:0000256" key="1">
    <source>
        <dbReference type="ARBA" id="ARBA00023015"/>
    </source>
</evidence>
<dbReference type="AlphaFoldDB" id="A0A8B3F9Q3"/>
<keyword evidence="3" id="KW-0804">Transcription</keyword>
<evidence type="ECO:0000259" key="4">
    <source>
        <dbReference type="PROSITE" id="PS01124"/>
    </source>
</evidence>
<dbReference type="Proteomes" id="UP000269665">
    <property type="component" value="Unassembled WGS sequence"/>
</dbReference>
<organism evidence="5 6">
    <name type="scientific">Pectobacterium parmentieri</name>
    <dbReference type="NCBI Taxonomy" id="1905730"/>
    <lineage>
        <taxon>Bacteria</taxon>
        <taxon>Pseudomonadati</taxon>
        <taxon>Pseudomonadota</taxon>
        <taxon>Gammaproteobacteria</taxon>
        <taxon>Enterobacterales</taxon>
        <taxon>Pectobacteriaceae</taxon>
        <taxon>Pectobacterium</taxon>
    </lineage>
</organism>
<dbReference type="OrthoDB" id="5582699at2"/>
<dbReference type="InterPro" id="IPR009057">
    <property type="entry name" value="Homeodomain-like_sf"/>
</dbReference>
<comment type="caution">
    <text evidence="5">The sequence shown here is derived from an EMBL/GenBank/DDBJ whole genome shotgun (WGS) entry which is preliminary data.</text>
</comment>
<dbReference type="PROSITE" id="PS01124">
    <property type="entry name" value="HTH_ARAC_FAMILY_2"/>
    <property type="match status" value="1"/>
</dbReference>
<dbReference type="GO" id="GO:0003700">
    <property type="term" value="F:DNA-binding transcription factor activity"/>
    <property type="evidence" value="ECO:0007669"/>
    <property type="project" value="InterPro"/>
</dbReference>
<dbReference type="InterPro" id="IPR018060">
    <property type="entry name" value="HTH_AraC"/>
</dbReference>
<dbReference type="KEGG" id="ppar:A8F97_07095"/>
<protein>
    <submittedName>
        <fullName evidence="5">AraC family transcriptional regulator</fullName>
    </submittedName>
</protein>
<dbReference type="OMA" id="YETLFAC"/>
<gene>
    <name evidence="5" type="ORF">C5E00_05870</name>
</gene>
<dbReference type="Gene3D" id="1.10.10.60">
    <property type="entry name" value="Homeodomain-like"/>
    <property type="match status" value="1"/>
</dbReference>
<evidence type="ECO:0000256" key="3">
    <source>
        <dbReference type="ARBA" id="ARBA00023163"/>
    </source>
</evidence>
<evidence type="ECO:0000313" key="6">
    <source>
        <dbReference type="Proteomes" id="UP000269665"/>
    </source>
</evidence>
<evidence type="ECO:0000313" key="5">
    <source>
        <dbReference type="EMBL" id="RKO76347.1"/>
    </source>
</evidence>
<keyword evidence="2" id="KW-0238">DNA-binding</keyword>
<proteinExistence type="predicted"/>
<dbReference type="SUPFAM" id="SSF46689">
    <property type="entry name" value="Homeodomain-like"/>
    <property type="match status" value="1"/>
</dbReference>
<dbReference type="Pfam" id="PF12625">
    <property type="entry name" value="Arabinose_bd"/>
    <property type="match status" value="1"/>
</dbReference>
<dbReference type="SMART" id="SM00342">
    <property type="entry name" value="HTH_ARAC"/>
    <property type="match status" value="1"/>
</dbReference>
<dbReference type="Pfam" id="PF12833">
    <property type="entry name" value="HTH_18"/>
    <property type="match status" value="1"/>
</dbReference>
<dbReference type="RefSeq" id="WP_015730467.1">
    <property type="nucleotide sequence ID" value="NZ_CP015749.1"/>
</dbReference>
<dbReference type="PANTHER" id="PTHR47894:SF1">
    <property type="entry name" value="HTH-TYPE TRANSCRIPTIONAL REGULATOR VQSM"/>
    <property type="match status" value="1"/>
</dbReference>
<accession>A0A8B3F9Q3</accession>
<dbReference type="InterPro" id="IPR032687">
    <property type="entry name" value="AraC-type_N"/>
</dbReference>
<dbReference type="GeneID" id="45849226"/>
<dbReference type="GO" id="GO:0005829">
    <property type="term" value="C:cytosol"/>
    <property type="evidence" value="ECO:0007669"/>
    <property type="project" value="TreeGrafter"/>
</dbReference>
<keyword evidence="1" id="KW-0805">Transcription regulation</keyword>
<dbReference type="EMBL" id="PSZG01000001">
    <property type="protein sequence ID" value="RKO76347.1"/>
    <property type="molecule type" value="Genomic_DNA"/>
</dbReference>
<dbReference type="GO" id="GO:0000976">
    <property type="term" value="F:transcription cis-regulatory region binding"/>
    <property type="evidence" value="ECO:0007669"/>
    <property type="project" value="TreeGrafter"/>
</dbReference>
<evidence type="ECO:0000256" key="2">
    <source>
        <dbReference type="ARBA" id="ARBA00023125"/>
    </source>
</evidence>
<name>A0A8B3F9Q3_PECPM</name>
<feature type="domain" description="HTH araC/xylS-type" evidence="4">
    <location>
        <begin position="237"/>
        <end position="335"/>
    </location>
</feature>
<reference evidence="5 6" key="1">
    <citation type="journal article" date="2018" name="BMC Genomics">
        <title>High genomic variability in the plant pathogenic bacterium Pectobacterium parmentieri deciphered from de novo assembled complete genomes.</title>
        <authorList>
            <person name="Zoledowska S."/>
            <person name="Motyka-Pomagruk A."/>
            <person name="Sledz W."/>
            <person name="Mengoni A."/>
            <person name="Lojkowska E."/>
        </authorList>
    </citation>
    <scope>NUCLEOTIDE SEQUENCE [LARGE SCALE GENOMIC DNA]</scope>
    <source>
        <strain evidence="5 6">IFB5626</strain>
    </source>
</reference>